<dbReference type="STRING" id="1080227.A8L45_18445"/>
<evidence type="ECO:0000313" key="4">
    <source>
        <dbReference type="EMBL" id="ODA31014.1"/>
    </source>
</evidence>
<dbReference type="PROSITE" id="PS00189">
    <property type="entry name" value="LIPOYL"/>
    <property type="match status" value="1"/>
</dbReference>
<dbReference type="InterPro" id="IPR050266">
    <property type="entry name" value="AB_hydrolase_sf"/>
</dbReference>
<sequence>MSKDIIAVVMPKWGLSMQEGTLTEWHVSEGDVIDVGQSIMDVETDKIASEVEAPDAGLIRRIIGEEGEVYPIQALLAVLAPEEVSDKDIDTFIANYETPAIDNDDEETQAATYQFAETSQGKIRYSYRPAEGVPIVLVHGFGGDIDNWLFNIDSLNELGPVLAIDLPGHGQSDKPGNVLTYRSLTNALSELMDTLSIDAAHMVGHSMGGLVISQLALDVPSKVLSLSVIAGAGLGPEINTDYIDGFIHAESRRDLKPVLQQLFADSVLVTRTLVDDVLKYKRLDKVGEGLSTLRDQLFVDGKQKQQLAAAISEKGIRTLVIWGEKDEVIPASHATILSHAEHHVLTNVGHMVQMEAAAEVNTLLQDFIRG</sequence>
<dbReference type="GO" id="GO:0016020">
    <property type="term" value="C:membrane"/>
    <property type="evidence" value="ECO:0007669"/>
    <property type="project" value="TreeGrafter"/>
</dbReference>
<dbReference type="PROSITE" id="PS50968">
    <property type="entry name" value="BIOTINYL_LIPOYL"/>
    <property type="match status" value="1"/>
</dbReference>
<dbReference type="NCBIfam" id="NF011457">
    <property type="entry name" value="PRK14875.1"/>
    <property type="match status" value="1"/>
</dbReference>
<dbReference type="GO" id="GO:0016740">
    <property type="term" value="F:transferase activity"/>
    <property type="evidence" value="ECO:0007669"/>
    <property type="project" value="UniProtKB-KW"/>
</dbReference>
<dbReference type="InterPro" id="IPR011053">
    <property type="entry name" value="Single_hybrid_motif"/>
</dbReference>
<gene>
    <name evidence="4" type="ORF">A8L45_18445</name>
</gene>
<keyword evidence="2" id="KW-0450">Lipoyl</keyword>
<dbReference type="AlphaFoldDB" id="A0A1C3ECU7"/>
<evidence type="ECO:0000313" key="5">
    <source>
        <dbReference type="Proteomes" id="UP000094936"/>
    </source>
</evidence>
<protein>
    <submittedName>
        <fullName evidence="4">Acetoin dehydrogenase dihydrolipoyllysine-residue acetyltransferase subunit</fullName>
    </submittedName>
</protein>
<organism evidence="4 5">
    <name type="scientific">Veronia pacifica</name>
    <dbReference type="NCBI Taxonomy" id="1080227"/>
    <lineage>
        <taxon>Bacteria</taxon>
        <taxon>Pseudomonadati</taxon>
        <taxon>Pseudomonadota</taxon>
        <taxon>Gammaproteobacteria</taxon>
        <taxon>Vibrionales</taxon>
        <taxon>Vibrionaceae</taxon>
        <taxon>Veronia</taxon>
    </lineage>
</organism>
<dbReference type="RefSeq" id="WP_068904831.1">
    <property type="nucleotide sequence ID" value="NZ_JBHUIF010000005.1"/>
</dbReference>
<dbReference type="OrthoDB" id="9780765at2"/>
<dbReference type="Gene3D" id="2.40.50.100">
    <property type="match status" value="1"/>
</dbReference>
<dbReference type="PANTHER" id="PTHR43798">
    <property type="entry name" value="MONOACYLGLYCEROL LIPASE"/>
    <property type="match status" value="1"/>
</dbReference>
<comment type="caution">
    <text evidence="4">The sequence shown here is derived from an EMBL/GenBank/DDBJ whole genome shotgun (WGS) entry which is preliminary data.</text>
</comment>
<dbReference type="InterPro" id="IPR029058">
    <property type="entry name" value="AB_hydrolase_fold"/>
</dbReference>
<dbReference type="EMBL" id="LYBM01000042">
    <property type="protein sequence ID" value="ODA31014.1"/>
    <property type="molecule type" value="Genomic_DNA"/>
</dbReference>
<comment type="cofactor">
    <cofactor evidence="1">
        <name>(R)-lipoate</name>
        <dbReference type="ChEBI" id="CHEBI:83088"/>
    </cofactor>
</comment>
<name>A0A1C3ECU7_9GAMM</name>
<evidence type="ECO:0000259" key="3">
    <source>
        <dbReference type="PROSITE" id="PS50968"/>
    </source>
</evidence>
<dbReference type="InterPro" id="IPR000089">
    <property type="entry name" value="Biotin_lipoyl"/>
</dbReference>
<proteinExistence type="predicted"/>
<dbReference type="PRINTS" id="PR00111">
    <property type="entry name" value="ABHYDROLASE"/>
</dbReference>
<keyword evidence="4" id="KW-0808">Transferase</keyword>
<evidence type="ECO:0000256" key="2">
    <source>
        <dbReference type="ARBA" id="ARBA00022823"/>
    </source>
</evidence>
<evidence type="ECO:0000256" key="1">
    <source>
        <dbReference type="ARBA" id="ARBA00001938"/>
    </source>
</evidence>
<reference evidence="4 5" key="1">
    <citation type="submission" date="2016-05" db="EMBL/GenBank/DDBJ databases">
        <title>Genomic Taxonomy of the Vibrionaceae.</title>
        <authorList>
            <person name="Gomez-Gil B."/>
            <person name="Enciso-Ibarra J."/>
        </authorList>
    </citation>
    <scope>NUCLEOTIDE SEQUENCE [LARGE SCALE GENOMIC DNA]</scope>
    <source>
        <strain evidence="4 5">CAIM 1920</strain>
    </source>
</reference>
<dbReference type="Pfam" id="PF00561">
    <property type="entry name" value="Abhydrolase_1"/>
    <property type="match status" value="1"/>
</dbReference>
<dbReference type="Proteomes" id="UP000094936">
    <property type="component" value="Unassembled WGS sequence"/>
</dbReference>
<dbReference type="SUPFAM" id="SSF53474">
    <property type="entry name" value="alpha/beta-Hydrolases"/>
    <property type="match status" value="1"/>
</dbReference>
<dbReference type="GO" id="GO:0046464">
    <property type="term" value="P:acylglycerol catabolic process"/>
    <property type="evidence" value="ECO:0007669"/>
    <property type="project" value="TreeGrafter"/>
</dbReference>
<keyword evidence="5" id="KW-1185">Reference proteome</keyword>
<dbReference type="PANTHER" id="PTHR43798:SF5">
    <property type="entry name" value="MONOACYLGLYCEROL LIPASE ABHD6"/>
    <property type="match status" value="1"/>
</dbReference>
<dbReference type="Pfam" id="PF00364">
    <property type="entry name" value="Biotin_lipoyl"/>
    <property type="match status" value="1"/>
</dbReference>
<dbReference type="GO" id="GO:0047372">
    <property type="term" value="F:monoacylglycerol lipase activity"/>
    <property type="evidence" value="ECO:0007669"/>
    <property type="project" value="TreeGrafter"/>
</dbReference>
<dbReference type="InterPro" id="IPR003016">
    <property type="entry name" value="2-oxoA_DH_lipoyl-BS"/>
</dbReference>
<dbReference type="CDD" id="cd06849">
    <property type="entry name" value="lipoyl_domain"/>
    <property type="match status" value="1"/>
</dbReference>
<dbReference type="InterPro" id="IPR000073">
    <property type="entry name" value="AB_hydrolase_1"/>
</dbReference>
<dbReference type="SUPFAM" id="SSF51230">
    <property type="entry name" value="Single hybrid motif"/>
    <property type="match status" value="1"/>
</dbReference>
<feature type="domain" description="Lipoyl-binding" evidence="3">
    <location>
        <begin position="5"/>
        <end position="80"/>
    </location>
</feature>
<dbReference type="Gene3D" id="3.40.50.1820">
    <property type="entry name" value="alpha/beta hydrolase"/>
    <property type="match status" value="1"/>
</dbReference>
<accession>A0A1C3ECU7</accession>